<dbReference type="Proteomes" id="UP000005396">
    <property type="component" value="Unassembled WGS sequence"/>
</dbReference>
<dbReference type="HOGENOM" id="CLU_117538_0_0_9"/>
<comment type="caution">
    <text evidence="1">The sequence shown here is derived from an EMBL/GenBank/DDBJ whole genome shotgun (WGS) entry which is preliminary data.</text>
</comment>
<reference evidence="1 2" key="2">
    <citation type="submission" date="2007-09" db="EMBL/GenBank/DDBJ databases">
        <title>Draft genome sequence of Clostridium bolteae (ATCC BAA-613).</title>
        <authorList>
            <person name="Sudarsanam P."/>
            <person name="Ley R."/>
            <person name="Guruge J."/>
            <person name="Turnbaugh P.J."/>
            <person name="Mahowald M."/>
            <person name="Liep D."/>
            <person name="Gordon J."/>
        </authorList>
    </citation>
    <scope>NUCLEOTIDE SEQUENCE [LARGE SCALE GENOMIC DNA]</scope>
    <source>
        <strain evidence="2">ATCC BAA-613 / DSM 15670 / CCUG 46953 / JCM 12243 / WAL 16351</strain>
    </source>
</reference>
<proteinExistence type="predicted"/>
<evidence type="ECO:0000313" key="2">
    <source>
        <dbReference type="Proteomes" id="UP000005396"/>
    </source>
</evidence>
<dbReference type="PaxDb" id="411902-CLOBOL_04611"/>
<gene>
    <name evidence="1" type="ORF">CLOBOL_04611</name>
</gene>
<dbReference type="InterPro" id="IPR016024">
    <property type="entry name" value="ARM-type_fold"/>
</dbReference>
<reference evidence="1 2" key="1">
    <citation type="submission" date="2007-08" db="EMBL/GenBank/DDBJ databases">
        <authorList>
            <person name="Fulton L."/>
            <person name="Clifton S."/>
            <person name="Fulton B."/>
            <person name="Xu J."/>
            <person name="Minx P."/>
            <person name="Pepin K.H."/>
            <person name="Johnson M."/>
            <person name="Thiruvilangam P."/>
            <person name="Bhonagiri V."/>
            <person name="Nash W.E."/>
            <person name="Mardis E.R."/>
            <person name="Wilson R.K."/>
        </authorList>
    </citation>
    <scope>NUCLEOTIDE SEQUENCE [LARGE SCALE GENOMIC DNA]</scope>
    <source>
        <strain evidence="2">ATCC BAA-613 / DSM 15670 / CCUG 46953 / JCM 12243 / WAL 16351</strain>
    </source>
</reference>
<sequence>MKKSEVRGIAMKENITATLTGKDDKYACALADKIISESLETDEWYEYFDDFASLLNYPKSLVRNRALYILAANAQWDDENRFDLIISDFLAHITDEKPITARQCIKALAQVGSAKPQYIPVILSCLRSADLSKYKDSMRPLIEKDIAETEKKLTT</sequence>
<name>A8RWK3_ENTBW</name>
<dbReference type="Gene3D" id="1.25.10.10">
    <property type="entry name" value="Leucine-rich Repeat Variant"/>
    <property type="match status" value="1"/>
</dbReference>
<evidence type="ECO:0008006" key="3">
    <source>
        <dbReference type="Google" id="ProtNLM"/>
    </source>
</evidence>
<dbReference type="AlphaFoldDB" id="A8RWK3"/>
<accession>A8RWK3</accession>
<dbReference type="SUPFAM" id="SSF48371">
    <property type="entry name" value="ARM repeat"/>
    <property type="match status" value="1"/>
</dbReference>
<evidence type="ECO:0000313" key="1">
    <source>
        <dbReference type="EMBL" id="EDP14919.1"/>
    </source>
</evidence>
<protein>
    <recommendedName>
        <fullName evidence="3">SufBD protein</fullName>
    </recommendedName>
</protein>
<dbReference type="InterPro" id="IPR011989">
    <property type="entry name" value="ARM-like"/>
</dbReference>
<dbReference type="EMBL" id="ABCC02000037">
    <property type="protein sequence ID" value="EDP14919.1"/>
    <property type="molecule type" value="Genomic_DNA"/>
</dbReference>
<organism evidence="1 2">
    <name type="scientific">Enterocloster bolteae (strain ATCC BAA-613 / DSM 15670 / CCUG 46953 / JCM 12243 / WAL 16351)</name>
    <name type="common">Clostridium bolteae</name>
    <dbReference type="NCBI Taxonomy" id="411902"/>
    <lineage>
        <taxon>Bacteria</taxon>
        <taxon>Bacillati</taxon>
        <taxon>Bacillota</taxon>
        <taxon>Clostridia</taxon>
        <taxon>Lachnospirales</taxon>
        <taxon>Lachnospiraceae</taxon>
        <taxon>Enterocloster</taxon>
    </lineage>
</organism>
<dbReference type="eggNOG" id="ENOG50320ZR">
    <property type="taxonomic scope" value="Bacteria"/>
</dbReference>